<dbReference type="Proteomes" id="UP001597180">
    <property type="component" value="Unassembled WGS sequence"/>
</dbReference>
<dbReference type="PANTHER" id="PTHR39210">
    <property type="entry name" value="HEPARIN-SULFATE LYASE"/>
    <property type="match status" value="1"/>
</dbReference>
<dbReference type="Gene3D" id="2.70.98.70">
    <property type="match status" value="1"/>
</dbReference>
<comment type="caution">
    <text evidence="1">The sequence shown here is derived from an EMBL/GenBank/DDBJ whole genome shotgun (WGS) entry which is preliminary data.</text>
</comment>
<reference evidence="2" key="1">
    <citation type="journal article" date="2019" name="Int. J. Syst. Evol. Microbiol.">
        <title>The Global Catalogue of Microorganisms (GCM) 10K type strain sequencing project: providing services to taxonomists for standard genome sequencing and annotation.</title>
        <authorList>
            <consortium name="The Broad Institute Genomics Platform"/>
            <consortium name="The Broad Institute Genome Sequencing Center for Infectious Disease"/>
            <person name="Wu L."/>
            <person name="Ma J."/>
        </authorList>
    </citation>
    <scope>NUCLEOTIDE SEQUENCE [LARGE SCALE GENOMIC DNA]</scope>
    <source>
        <strain evidence="2">CCUG 53270</strain>
    </source>
</reference>
<proteinExistence type="predicted"/>
<evidence type="ECO:0008006" key="3">
    <source>
        <dbReference type="Google" id="ProtNLM"/>
    </source>
</evidence>
<gene>
    <name evidence="1" type="ORF">ACFQ4B_26145</name>
</gene>
<accession>A0ABW3UT96</accession>
<evidence type="ECO:0000313" key="2">
    <source>
        <dbReference type="Proteomes" id="UP001597180"/>
    </source>
</evidence>
<dbReference type="EMBL" id="JBHTLU010000036">
    <property type="protein sequence ID" value="MFD1223607.1"/>
    <property type="molecule type" value="Genomic_DNA"/>
</dbReference>
<dbReference type="PANTHER" id="PTHR39210:SF1">
    <property type="entry name" value="HEPARIN-SULFATE LYASE"/>
    <property type="match status" value="1"/>
</dbReference>
<keyword evidence="2" id="KW-1185">Reference proteome</keyword>
<dbReference type="Gene3D" id="1.50.10.100">
    <property type="entry name" value="Chondroitin AC/alginate lyase"/>
    <property type="match status" value="1"/>
</dbReference>
<dbReference type="InterPro" id="IPR008929">
    <property type="entry name" value="Chondroitin_lyas"/>
</dbReference>
<name>A0ABW3UT96_9BACL</name>
<dbReference type="RefSeq" id="WP_345587947.1">
    <property type="nucleotide sequence ID" value="NZ_BAABJG010000014.1"/>
</dbReference>
<evidence type="ECO:0000313" key="1">
    <source>
        <dbReference type="EMBL" id="MFD1223607.1"/>
    </source>
</evidence>
<dbReference type="SUPFAM" id="SSF48230">
    <property type="entry name" value="Chondroitin AC/alginate lyase"/>
    <property type="match status" value="1"/>
</dbReference>
<protein>
    <recommendedName>
        <fullName evidence="3">Alginate lyase domain-containing protein</fullName>
    </recommendedName>
</protein>
<sequence length="1131" mass="126200">MRQFINEVALLEQGAERVWDLGHPSDWRAFEAVGLEIWVPEGSVMELTLRVYPQRIGRPEYIPVTAATVHLTGNGWTEVETAFSQFDYKHAAPAFWRMIRKLGIEARTVNGGGEAEAGIRIRSIRLKSLGVIALSAERLSCSAQPGEEVQYELNVCNESNTQQAITLALEPYGYESMRTQLEPGSLVLEPGQTGRVTLQVTVHDGIAPGGYERLTVVAIPGGKAVWAKRLTLYTVRALAHPYIMHTEAGWEQVRRNAAAFPWAQKELDDYIRIAKDWVVPEAQGPGQPFAFELGQRFKLHAAGIAWKLTGRTDFLEKAVLFLRRLADPITGYPATDAPMLHIYSTREELELPSPRGVKVSTGGLIHEGELMLDIVSVYDLLYNESCWTGEDRSRLEHVFRLFIEKVDWMITDGDTNNIPSGGMAAALLCSLLLQDMHWIRRFIHGPGGFIDMVATGVMDDGWYFEGASNYVVLFADMMTRVVQACEPWGLGLKDRKIPPSYHSNAMLSPWSMPGEKPFLGMSFAKYGPANRNYRTIKDVWDAMLPFIDDRGVLFGANDSTAKQMGKWYDLAYYVWRDPRYAAVIRSGKGRDLVYGAGELPVGEDRHDERSVIADNVGLALLRSGGQGSASSRIQAVLKYGSHGGYHGHFDRTGLLGLIRYGKNAYSPLASWYGYHSFMFKMWVQASMSHNMVVVDQRMQEPAPSKRLLFHSGTLLNVCAVETVARWCAPPYGGQTPYPEAFPQERGLIEGREVPIPPQPRPQGDTGTYSEPVVQRRLVAVTEDYVVIADYLKGEEPHTFDCLHHYQGFQGIDGARKRLLRHTAQMSEDPYGSAQFITDCSWYECDAPARIRFSHSYNAVRDDSEGRNNMHNEEGLMNLHLHTLWPPQQELMTGWYAEAAPVNKVLSYEIAGDGVQLAEGQFGAWILGKRSLDIPLQGIRELKLQVRVDRSSRKTVFWGNPCVLLQDGRRLPLTDLPIRYENVDPGHGVGSDYYGGQVHLAGELYREALPFEPLDPSLPAVAVIDLSGLEAMAFQGTLGGDYPLGDDPARRKTISIRTSGREAYFITLLEPHEGDSVIAAANAISPELIRVQLTDGRTQVIDVHGLKGDGRQLHVRLRELGEAGLLREECTN</sequence>
<organism evidence="1 2">
    <name type="scientific">Paenibacillus vulneris</name>
    <dbReference type="NCBI Taxonomy" id="1133364"/>
    <lineage>
        <taxon>Bacteria</taxon>
        <taxon>Bacillati</taxon>
        <taxon>Bacillota</taxon>
        <taxon>Bacilli</taxon>
        <taxon>Bacillales</taxon>
        <taxon>Paenibacillaceae</taxon>
        <taxon>Paenibacillus</taxon>
    </lineage>
</organism>